<organism evidence="4 5">
    <name type="scientific">Nelumbo nucifera</name>
    <name type="common">Sacred lotus</name>
    <dbReference type="NCBI Taxonomy" id="4432"/>
    <lineage>
        <taxon>Eukaryota</taxon>
        <taxon>Viridiplantae</taxon>
        <taxon>Streptophyta</taxon>
        <taxon>Embryophyta</taxon>
        <taxon>Tracheophyta</taxon>
        <taxon>Spermatophyta</taxon>
        <taxon>Magnoliopsida</taxon>
        <taxon>Proteales</taxon>
        <taxon>Nelumbonaceae</taxon>
        <taxon>Nelumbo</taxon>
    </lineage>
</organism>
<dbReference type="GO" id="GO:0008270">
    <property type="term" value="F:zinc ion binding"/>
    <property type="evidence" value="ECO:0007669"/>
    <property type="project" value="UniProtKB-KW"/>
</dbReference>
<dbReference type="RefSeq" id="XP_010277175.1">
    <property type="nucleotide sequence ID" value="XM_010278873.1"/>
</dbReference>
<evidence type="ECO:0000313" key="5">
    <source>
        <dbReference type="RefSeq" id="XP_010277175.1"/>
    </source>
</evidence>
<reference evidence="5" key="1">
    <citation type="submission" date="2025-08" db="UniProtKB">
        <authorList>
            <consortium name="RefSeq"/>
        </authorList>
    </citation>
    <scope>IDENTIFICATION</scope>
</reference>
<dbReference type="InterPro" id="IPR007527">
    <property type="entry name" value="Znf_SWIM"/>
</dbReference>
<keyword evidence="1" id="KW-0479">Metal-binding</keyword>
<proteinExistence type="predicted"/>
<protein>
    <submittedName>
        <fullName evidence="5">Uncharacterized protein LOC104611697</fullName>
    </submittedName>
</protein>
<evidence type="ECO:0000256" key="2">
    <source>
        <dbReference type="ARBA" id="ARBA00022771"/>
    </source>
</evidence>
<sequence>MDFKTCTCRIWDISGIPCAHALAVLTYTRGRVEELCDKAFHKDMYVKVYNHFIHALLGEKYWSLVDYIPVRPPAMKRRPGRPLVSRRREEDESGPSYCVPLEHMTVRRSICIGLWNNIRNCCSPPQCH</sequence>
<keyword evidence="4" id="KW-1185">Reference proteome</keyword>
<dbReference type="SMART" id="SM00575">
    <property type="entry name" value="ZnF_PMZ"/>
    <property type="match status" value="1"/>
</dbReference>
<keyword evidence="2" id="KW-0863">Zinc-finger</keyword>
<keyword evidence="3" id="KW-0862">Zinc</keyword>
<name>A0A1U8BK13_NELNU</name>
<dbReference type="GeneID" id="104611697"/>
<dbReference type="AlphaFoldDB" id="A0A1U8BK13"/>
<evidence type="ECO:0000256" key="3">
    <source>
        <dbReference type="ARBA" id="ARBA00022833"/>
    </source>
</evidence>
<dbReference type="OMA" id="RRSICIG"/>
<dbReference type="Pfam" id="PF04434">
    <property type="entry name" value="SWIM"/>
    <property type="match status" value="1"/>
</dbReference>
<dbReference type="Proteomes" id="UP000189703">
    <property type="component" value="Unplaced"/>
</dbReference>
<evidence type="ECO:0000256" key="1">
    <source>
        <dbReference type="ARBA" id="ARBA00022723"/>
    </source>
</evidence>
<dbReference type="KEGG" id="nnu:104611697"/>
<accession>A0A1U8BK13</accession>
<evidence type="ECO:0000313" key="4">
    <source>
        <dbReference type="Proteomes" id="UP000189703"/>
    </source>
</evidence>
<dbReference type="PROSITE" id="PS50966">
    <property type="entry name" value="ZF_SWIM"/>
    <property type="match status" value="1"/>
</dbReference>
<dbReference type="InterPro" id="IPR006564">
    <property type="entry name" value="Znf_PMZ"/>
</dbReference>
<dbReference type="OrthoDB" id="1939383at2759"/>
<gene>
    <name evidence="5" type="primary">LOC104611697</name>
</gene>